<dbReference type="PROSITE" id="PS51257">
    <property type="entry name" value="PROKAR_LIPOPROTEIN"/>
    <property type="match status" value="1"/>
</dbReference>
<organism evidence="2 3">
    <name type="scientific">Acinetobacter amyesii</name>
    <dbReference type="NCBI Taxonomy" id="2942470"/>
    <lineage>
        <taxon>Bacteria</taxon>
        <taxon>Pseudomonadati</taxon>
        <taxon>Pseudomonadota</taxon>
        <taxon>Gammaproteobacteria</taxon>
        <taxon>Moraxellales</taxon>
        <taxon>Moraxellaceae</taxon>
        <taxon>Acinetobacter</taxon>
    </lineage>
</organism>
<dbReference type="Pfam" id="PF08238">
    <property type="entry name" value="Sel1"/>
    <property type="match status" value="4"/>
</dbReference>
<evidence type="ECO:0000313" key="2">
    <source>
        <dbReference type="EMBL" id="OOV84737.1"/>
    </source>
</evidence>
<dbReference type="Proteomes" id="UP000191160">
    <property type="component" value="Unassembled WGS sequence"/>
</dbReference>
<keyword evidence="3" id="KW-1185">Reference proteome</keyword>
<name>A0A1T1H4X9_9GAMM</name>
<dbReference type="PANTHER" id="PTHR11102:SF160">
    <property type="entry name" value="ERAD-ASSOCIATED E3 UBIQUITIN-PROTEIN LIGASE COMPONENT HRD3"/>
    <property type="match status" value="1"/>
</dbReference>
<dbReference type="EMBL" id="MVKX01000002">
    <property type="protein sequence ID" value="OOV84737.1"/>
    <property type="molecule type" value="Genomic_DNA"/>
</dbReference>
<dbReference type="InterPro" id="IPR050767">
    <property type="entry name" value="Sel1_AlgK"/>
</dbReference>
<sequence>MNKKTILALCLSAVFLTACSSKEQREFKSALKTAQTGDATAQMKVGDLYLSGTGTEQNIEQSVHWYKAAADQGTTDAFAWLMTQAYQGNPHADQVIRKMQQDGNIFLAHWVLDLAKKTHDPAAEYTVGWMYDTGKGLIQDKHQAQIWYEKAAKQKNVEAIKVLGNQHYFSKHPSSTPDKAAEYLSFAAEQGQDADAAMKMAHYYHYDIRDGEKARQWYAKAGALGDTDSQHMADTYETWKDTGPLQPNEPPPSSSTE</sequence>
<comment type="caution">
    <text evidence="2">The sequence shown here is derived from an EMBL/GenBank/DDBJ whole genome shotgun (WGS) entry which is preliminary data.</text>
</comment>
<protein>
    <recommendedName>
        <fullName evidence="4">Sel1 repeat family protein</fullName>
    </recommendedName>
</protein>
<dbReference type="InterPro" id="IPR006597">
    <property type="entry name" value="Sel1-like"/>
</dbReference>
<evidence type="ECO:0000313" key="3">
    <source>
        <dbReference type="Proteomes" id="UP000191160"/>
    </source>
</evidence>
<reference evidence="2 3" key="1">
    <citation type="submission" date="2017-02" db="EMBL/GenBank/DDBJ databases">
        <title>Acinetobacter sp. ANC 4945, whole genome shotgun sequencing project.</title>
        <authorList>
            <person name="Radolfova-Krizova L."/>
            <person name="Al Atrouni A."/>
            <person name="Nemec A."/>
        </authorList>
    </citation>
    <scope>NUCLEOTIDE SEQUENCE [LARGE SCALE GENOMIC DNA]</scope>
    <source>
        <strain evidence="2 3">ANC 4945</strain>
    </source>
</reference>
<gene>
    <name evidence="2" type="ORF">B1202_03655</name>
</gene>
<dbReference type="AlphaFoldDB" id="A0A1T1H4X9"/>
<evidence type="ECO:0000256" key="1">
    <source>
        <dbReference type="SAM" id="MobiDB-lite"/>
    </source>
</evidence>
<dbReference type="PANTHER" id="PTHR11102">
    <property type="entry name" value="SEL-1-LIKE PROTEIN"/>
    <property type="match status" value="1"/>
</dbReference>
<feature type="region of interest" description="Disordered" evidence="1">
    <location>
        <begin position="229"/>
        <end position="257"/>
    </location>
</feature>
<dbReference type="RefSeq" id="WP_171262582.1">
    <property type="nucleotide sequence ID" value="NZ_JAMCOZ010000005.1"/>
</dbReference>
<proteinExistence type="predicted"/>
<accession>A0A1T1H4X9</accession>
<dbReference type="Gene3D" id="1.25.40.10">
    <property type="entry name" value="Tetratricopeptide repeat domain"/>
    <property type="match status" value="1"/>
</dbReference>
<dbReference type="InterPro" id="IPR011990">
    <property type="entry name" value="TPR-like_helical_dom_sf"/>
</dbReference>
<dbReference type="SUPFAM" id="SSF81901">
    <property type="entry name" value="HCP-like"/>
    <property type="match status" value="2"/>
</dbReference>
<dbReference type="SMART" id="SM00671">
    <property type="entry name" value="SEL1"/>
    <property type="match status" value="4"/>
</dbReference>
<feature type="compositionally biased region" description="Pro residues" evidence="1">
    <location>
        <begin position="247"/>
        <end position="257"/>
    </location>
</feature>
<evidence type="ECO:0008006" key="4">
    <source>
        <dbReference type="Google" id="ProtNLM"/>
    </source>
</evidence>